<sequence length="329" mass="38804">CGNHARDCFLHVYWWHCDDRSQVRATDYRVPSDAPPVFRYCKETRFALGILFPDWSFWGWPEMNIRPWPQMLEEVTRENERVRWLERQPYAYWKGKPNIYRIRHQLLRCNISNGHEWNAHLFSQVLREEKPSATAFSFLLNLIGGVNLPSLTNAGLELRPPKWYKIYIEGNSWSASEKYILACNSPVLFVETPFQDILSRALVVDKHYWHINRDDMCRSIKAVVDWGNQHPEQAQLIGEQGSRFVKEEMSMDHLYDYMLHLLTEYAKLLRYKPTIPKDAVEICSESMACAANGREQDFMIESMERYVSGFDPCKLPPRHPEKESWGLLV</sequence>
<protein>
    <recommendedName>
        <fullName evidence="1">Glycosyl transferase CAP10 domain-containing protein</fullName>
    </recommendedName>
</protein>
<dbReference type="SMART" id="SM00672">
    <property type="entry name" value="CAP10"/>
    <property type="match status" value="1"/>
</dbReference>
<reference evidence="2 3" key="1">
    <citation type="journal article" date="2019" name="Sci. Rep.">
        <title>A high-quality genome of Eragrostis curvula grass provides insights into Poaceae evolution and supports new strategies to enhance forage quality.</title>
        <authorList>
            <person name="Carballo J."/>
            <person name="Santos B.A.C.M."/>
            <person name="Zappacosta D."/>
            <person name="Garbus I."/>
            <person name="Selva J.P."/>
            <person name="Gallo C.A."/>
            <person name="Diaz A."/>
            <person name="Albertini E."/>
            <person name="Caccamo M."/>
            <person name="Echenique V."/>
        </authorList>
    </citation>
    <scope>NUCLEOTIDE SEQUENCE [LARGE SCALE GENOMIC DNA]</scope>
    <source>
        <strain evidence="3">cv. Victoria</strain>
        <tissue evidence="2">Leaf</tissue>
    </source>
</reference>
<evidence type="ECO:0000259" key="1">
    <source>
        <dbReference type="SMART" id="SM00672"/>
    </source>
</evidence>
<organism evidence="2 3">
    <name type="scientific">Eragrostis curvula</name>
    <name type="common">weeping love grass</name>
    <dbReference type="NCBI Taxonomy" id="38414"/>
    <lineage>
        <taxon>Eukaryota</taxon>
        <taxon>Viridiplantae</taxon>
        <taxon>Streptophyta</taxon>
        <taxon>Embryophyta</taxon>
        <taxon>Tracheophyta</taxon>
        <taxon>Spermatophyta</taxon>
        <taxon>Magnoliopsida</taxon>
        <taxon>Liliopsida</taxon>
        <taxon>Poales</taxon>
        <taxon>Poaceae</taxon>
        <taxon>PACMAD clade</taxon>
        <taxon>Chloridoideae</taxon>
        <taxon>Eragrostideae</taxon>
        <taxon>Eragrostidinae</taxon>
        <taxon>Eragrostis</taxon>
    </lineage>
</organism>
<name>A0A5J9VKA6_9POAL</name>
<feature type="non-terminal residue" evidence="2">
    <location>
        <position position="1"/>
    </location>
</feature>
<dbReference type="EMBL" id="RWGY01000009">
    <property type="protein sequence ID" value="TVU35884.1"/>
    <property type="molecule type" value="Genomic_DNA"/>
</dbReference>
<comment type="caution">
    <text evidence="2">The sequence shown here is derived from an EMBL/GenBank/DDBJ whole genome shotgun (WGS) entry which is preliminary data.</text>
</comment>
<evidence type="ECO:0000313" key="2">
    <source>
        <dbReference type="EMBL" id="TVU35884.1"/>
    </source>
</evidence>
<gene>
    <name evidence="2" type="ORF">EJB05_17791</name>
</gene>
<dbReference type="Gramene" id="TVU35884">
    <property type="protein sequence ID" value="TVU35884"/>
    <property type="gene ID" value="EJB05_17791"/>
</dbReference>
<proteinExistence type="predicted"/>
<dbReference type="InterPro" id="IPR006598">
    <property type="entry name" value="CAP10"/>
</dbReference>
<evidence type="ECO:0000313" key="3">
    <source>
        <dbReference type="Proteomes" id="UP000324897"/>
    </source>
</evidence>
<dbReference type="OrthoDB" id="202415at2759"/>
<keyword evidence="3" id="KW-1185">Reference proteome</keyword>
<dbReference type="AlphaFoldDB" id="A0A5J9VKA6"/>
<feature type="domain" description="Glycosyl transferase CAP10" evidence="1">
    <location>
        <begin position="17"/>
        <end position="272"/>
    </location>
</feature>
<dbReference type="InterPro" id="IPR051091">
    <property type="entry name" value="O-Glucosyltr/Glycosyltrsf_90"/>
</dbReference>
<accession>A0A5J9VKA6</accession>
<dbReference type="Proteomes" id="UP000324897">
    <property type="component" value="Unassembled WGS sequence"/>
</dbReference>
<dbReference type="PANTHER" id="PTHR12203">
    <property type="entry name" value="KDEL LYS-ASP-GLU-LEU CONTAINING - RELATED"/>
    <property type="match status" value="1"/>
</dbReference>
<dbReference type="PANTHER" id="PTHR12203:SF70">
    <property type="entry name" value="OS06G0152700 PROTEIN"/>
    <property type="match status" value="1"/>
</dbReference>
<dbReference type="Pfam" id="PF05686">
    <property type="entry name" value="Glyco_transf_90"/>
    <property type="match status" value="1"/>
</dbReference>